<name>A0A087VSV9_9BIFI</name>
<gene>
    <name evidence="7" type="ORF">BINDI_0142</name>
</gene>
<feature type="transmembrane region" description="Helical" evidence="6">
    <location>
        <begin position="306"/>
        <end position="323"/>
    </location>
</feature>
<reference evidence="7 8" key="1">
    <citation type="journal article" date="2014" name="Appl. Environ. Microbiol.">
        <title>Genomic encyclopedia of type strains of the genus Bifidobacterium.</title>
        <authorList>
            <person name="Milani C."/>
            <person name="Lugli G.A."/>
            <person name="Duranti S."/>
            <person name="Turroni F."/>
            <person name="Bottacini F."/>
            <person name="Mangifesta M."/>
            <person name="Sanchez B."/>
            <person name="Viappiani A."/>
            <person name="Mancabelli L."/>
            <person name="Taminiau B."/>
            <person name="Delcenserie V."/>
            <person name="Barrangou R."/>
            <person name="Margolles A."/>
            <person name="van Sinderen D."/>
            <person name="Ventura M."/>
        </authorList>
    </citation>
    <scope>NUCLEOTIDE SEQUENCE [LARGE SCALE GENOMIC DNA]</scope>
    <source>
        <strain evidence="7 8">LMG 11587</strain>
    </source>
</reference>
<accession>A0A087VSV9</accession>
<evidence type="ECO:0000256" key="3">
    <source>
        <dbReference type="ARBA" id="ARBA00022692"/>
    </source>
</evidence>
<keyword evidence="5 6" id="KW-0472">Membrane</keyword>
<keyword evidence="8" id="KW-1185">Reference proteome</keyword>
<dbReference type="HOGENOM" id="CLU_035307_0_1_11"/>
<feature type="transmembrane region" description="Helical" evidence="6">
    <location>
        <begin position="330"/>
        <end position="354"/>
    </location>
</feature>
<evidence type="ECO:0000256" key="4">
    <source>
        <dbReference type="ARBA" id="ARBA00022989"/>
    </source>
</evidence>
<dbReference type="OrthoDB" id="9342495at2"/>
<dbReference type="Pfam" id="PF03606">
    <property type="entry name" value="DcuC"/>
    <property type="match status" value="1"/>
</dbReference>
<feature type="transmembrane region" description="Helical" evidence="6">
    <location>
        <begin position="85"/>
        <end position="106"/>
    </location>
</feature>
<evidence type="ECO:0000313" key="8">
    <source>
        <dbReference type="Proteomes" id="UP000028569"/>
    </source>
</evidence>
<feature type="transmembrane region" description="Helical" evidence="6">
    <location>
        <begin position="460"/>
        <end position="479"/>
    </location>
</feature>
<feature type="transmembrane region" description="Helical" evidence="6">
    <location>
        <begin position="278"/>
        <end position="300"/>
    </location>
</feature>
<comment type="subcellular location">
    <subcellularLocation>
        <location evidence="1">Cell membrane</location>
        <topology evidence="1">Multi-pass membrane protein</topology>
    </subcellularLocation>
</comment>
<evidence type="ECO:0000313" key="7">
    <source>
        <dbReference type="EMBL" id="AIC91428.1"/>
    </source>
</evidence>
<dbReference type="Proteomes" id="UP000028569">
    <property type="component" value="Chromosome"/>
</dbReference>
<dbReference type="PANTHER" id="PTHR43652">
    <property type="entry name" value="BASIC AMINO ACID ANTIPORTER YFCC-RELATED"/>
    <property type="match status" value="1"/>
</dbReference>
<dbReference type="KEGG" id="bii:BINDI_0142"/>
<sequence>MSTTKKRKSFTFPHSYALLFFMVILAAASTWLIPSGQFDSKKQMVDGTERTVILPGTFHEIGKISDGLDHRQGLAAILEAPGNGIIQAVEVISFVLILGGAFGIILKTGAIDRGLRALADSLGAKGILVIPMMMLLVSLGGSTYGMSEELIPLFIIFITFMLTMGFDSMTAILTLFLASQVGYIGSTINPFNVLIAQGIGEVHGNPLLMWRIVCWAIFTLIAVAFTMRYAYRVRKTPESSIVYDSDQRLRARLLSGNEGANGKDETGKTDTFTTRDKIIIGIFVLGLAVMVYGILALGWYMTEIGALFLAVGLIIGIVARFSLNQICESFVSGCGDFVYAAVIIGLARSILVILQDGMIIDTILNWLVGLLGNLPKGLFTTILLAVQSILTLFVPSSSGSAALTMPVMGPLADLVHINRDVIVLSNQFGNGLMNIINPTGGVLLAGLSVAGISFGKWLKVGGKIFAILFVAAAILLWVATLL</sequence>
<feature type="transmembrane region" description="Helical" evidence="6">
    <location>
        <begin position="208"/>
        <end position="231"/>
    </location>
</feature>
<feature type="transmembrane region" description="Helical" evidence="6">
    <location>
        <begin position="435"/>
        <end position="454"/>
    </location>
</feature>
<feature type="transmembrane region" description="Helical" evidence="6">
    <location>
        <begin position="12"/>
        <end position="33"/>
    </location>
</feature>
<feature type="transmembrane region" description="Helical" evidence="6">
    <location>
        <begin position="173"/>
        <end position="196"/>
    </location>
</feature>
<keyword evidence="4 6" id="KW-1133">Transmembrane helix</keyword>
<dbReference type="GO" id="GO:0005886">
    <property type="term" value="C:plasma membrane"/>
    <property type="evidence" value="ECO:0007669"/>
    <property type="project" value="UniProtKB-SubCell"/>
</dbReference>
<keyword evidence="3 6" id="KW-0812">Transmembrane</keyword>
<proteinExistence type="predicted"/>
<dbReference type="PANTHER" id="PTHR43652:SF6">
    <property type="entry name" value="ARGININE REPRESSOR"/>
    <property type="match status" value="1"/>
</dbReference>
<dbReference type="AlphaFoldDB" id="A0A087VSV9"/>
<evidence type="ECO:0000256" key="1">
    <source>
        <dbReference type="ARBA" id="ARBA00004651"/>
    </source>
</evidence>
<evidence type="ECO:0000256" key="6">
    <source>
        <dbReference type="SAM" id="Phobius"/>
    </source>
</evidence>
<organism evidence="7 8">
    <name type="scientific">Bifidobacterium [indicum] DSM 20214 = LMG 11587</name>
    <dbReference type="NCBI Taxonomy" id="1341694"/>
    <lineage>
        <taxon>Bacteria</taxon>
        <taxon>Bacillati</taxon>
        <taxon>Actinomycetota</taxon>
        <taxon>Actinomycetes</taxon>
        <taxon>Bifidobacteriales</taxon>
        <taxon>Bifidobacteriaceae</taxon>
        <taxon>Bifidobacterium</taxon>
    </lineage>
</organism>
<feature type="transmembrane region" description="Helical" evidence="6">
    <location>
        <begin position="150"/>
        <end position="166"/>
    </location>
</feature>
<dbReference type="EMBL" id="CP006018">
    <property type="protein sequence ID" value="AIC91428.1"/>
    <property type="molecule type" value="Genomic_DNA"/>
</dbReference>
<protein>
    <submittedName>
        <fullName evidence="7">MFS superfamily major facilitator transporter</fullName>
    </submittedName>
</protein>
<feature type="transmembrane region" description="Helical" evidence="6">
    <location>
        <begin position="127"/>
        <end position="144"/>
    </location>
</feature>
<evidence type="ECO:0000256" key="2">
    <source>
        <dbReference type="ARBA" id="ARBA00022475"/>
    </source>
</evidence>
<dbReference type="InterPro" id="IPR018385">
    <property type="entry name" value="C4_dicarb_anaerob_car-like"/>
</dbReference>
<dbReference type="RefSeq" id="WP_033491346.1">
    <property type="nucleotide sequence ID" value="NZ_CP006018.1"/>
</dbReference>
<evidence type="ECO:0000256" key="5">
    <source>
        <dbReference type="ARBA" id="ARBA00023136"/>
    </source>
</evidence>
<keyword evidence="2" id="KW-1003">Cell membrane</keyword>
<dbReference type="InterPro" id="IPR051679">
    <property type="entry name" value="DASS-Related_Transporters"/>
</dbReference>
<dbReference type="GeneID" id="91565640"/>